<proteinExistence type="predicted"/>
<evidence type="ECO:0000313" key="2">
    <source>
        <dbReference type="Proteomes" id="UP000032142"/>
    </source>
</evidence>
<name>A0A0B0MM91_GOSAR</name>
<evidence type="ECO:0000313" key="1">
    <source>
        <dbReference type="EMBL" id="KHG00056.1"/>
    </source>
</evidence>
<dbReference type="Proteomes" id="UP000032142">
    <property type="component" value="Unassembled WGS sequence"/>
</dbReference>
<gene>
    <name evidence="1" type="ORF">F383_19932</name>
</gene>
<comment type="caution">
    <text evidence="1">The sequence shown here is derived from an EMBL/GenBank/DDBJ whole genome shotgun (WGS) entry which is preliminary data.</text>
</comment>
<sequence length="65" mass="7777">MPGPRHGLTLALIINLMSWQEYPIYFLRFQWEFYYLNDHYTFSNPQSSNSCNIYSMTIQTHIVAI</sequence>
<dbReference type="AlphaFoldDB" id="A0A0B0MM91"/>
<dbReference type="EMBL" id="JRRC01109584">
    <property type="protein sequence ID" value="KHG00056.1"/>
    <property type="molecule type" value="Genomic_DNA"/>
</dbReference>
<accession>A0A0B0MM91</accession>
<reference evidence="2" key="1">
    <citation type="submission" date="2014-09" db="EMBL/GenBank/DDBJ databases">
        <authorList>
            <person name="Mudge J."/>
            <person name="Ramaraj T."/>
            <person name="Lindquist I.E."/>
            <person name="Bharti A.K."/>
            <person name="Sundararajan A."/>
            <person name="Cameron C.T."/>
            <person name="Woodward J.E."/>
            <person name="May G.D."/>
            <person name="Brubaker C."/>
            <person name="Broadhvest J."/>
            <person name="Wilkins T.A."/>
        </authorList>
    </citation>
    <scope>NUCLEOTIDE SEQUENCE</scope>
    <source>
        <strain evidence="2">cv. AKA8401</strain>
    </source>
</reference>
<protein>
    <submittedName>
        <fullName evidence="1">Uncharacterized protein</fullName>
    </submittedName>
</protein>
<organism evidence="1 2">
    <name type="scientific">Gossypium arboreum</name>
    <name type="common">Tree cotton</name>
    <name type="synonym">Gossypium nanking</name>
    <dbReference type="NCBI Taxonomy" id="29729"/>
    <lineage>
        <taxon>Eukaryota</taxon>
        <taxon>Viridiplantae</taxon>
        <taxon>Streptophyta</taxon>
        <taxon>Embryophyta</taxon>
        <taxon>Tracheophyta</taxon>
        <taxon>Spermatophyta</taxon>
        <taxon>Magnoliopsida</taxon>
        <taxon>eudicotyledons</taxon>
        <taxon>Gunneridae</taxon>
        <taxon>Pentapetalae</taxon>
        <taxon>rosids</taxon>
        <taxon>malvids</taxon>
        <taxon>Malvales</taxon>
        <taxon>Malvaceae</taxon>
        <taxon>Malvoideae</taxon>
        <taxon>Gossypium</taxon>
    </lineage>
</organism>
<keyword evidence="2" id="KW-1185">Reference proteome</keyword>